<feature type="transmembrane region" description="Helical" evidence="6">
    <location>
        <begin position="208"/>
        <end position="229"/>
    </location>
</feature>
<feature type="transmembrane region" description="Helical" evidence="6">
    <location>
        <begin position="241"/>
        <end position="259"/>
    </location>
</feature>
<feature type="transmembrane region" description="Helical" evidence="6">
    <location>
        <begin position="91"/>
        <end position="110"/>
    </location>
</feature>
<evidence type="ECO:0000256" key="1">
    <source>
        <dbReference type="ARBA" id="ARBA00004141"/>
    </source>
</evidence>
<dbReference type="InterPro" id="IPR050638">
    <property type="entry name" value="AA-Vitamin_Transporters"/>
</dbReference>
<comment type="subcellular location">
    <subcellularLocation>
        <location evidence="1">Membrane</location>
        <topology evidence="1">Multi-pass membrane protein</topology>
    </subcellularLocation>
</comment>
<gene>
    <name evidence="8" type="ORF">IAA28_04215</name>
</gene>
<evidence type="ECO:0000256" key="6">
    <source>
        <dbReference type="SAM" id="Phobius"/>
    </source>
</evidence>
<reference evidence="8" key="2">
    <citation type="submission" date="2021-04" db="EMBL/GenBank/DDBJ databases">
        <authorList>
            <person name="Gilroy R."/>
        </authorList>
    </citation>
    <scope>NUCLEOTIDE SEQUENCE</scope>
    <source>
        <strain evidence="8">ChiGjej4B4-12881</strain>
    </source>
</reference>
<feature type="domain" description="EamA" evidence="7">
    <location>
        <begin position="149"/>
        <end position="282"/>
    </location>
</feature>
<comment type="similarity">
    <text evidence="2">Belongs to the EamA transporter family.</text>
</comment>
<reference evidence="8" key="1">
    <citation type="journal article" date="2021" name="PeerJ">
        <title>Extensive microbial diversity within the chicken gut microbiome revealed by metagenomics and culture.</title>
        <authorList>
            <person name="Gilroy R."/>
            <person name="Ravi A."/>
            <person name="Getino M."/>
            <person name="Pursley I."/>
            <person name="Horton D.L."/>
            <person name="Alikhan N.F."/>
            <person name="Baker D."/>
            <person name="Gharbi K."/>
            <person name="Hall N."/>
            <person name="Watson M."/>
            <person name="Adriaenssens E.M."/>
            <person name="Foster-Nyarko E."/>
            <person name="Jarju S."/>
            <person name="Secka A."/>
            <person name="Antonio M."/>
            <person name="Oren A."/>
            <person name="Chaudhuri R.R."/>
            <person name="La Ragione R."/>
            <person name="Hildebrand F."/>
            <person name="Pallen M.J."/>
        </authorList>
    </citation>
    <scope>NUCLEOTIDE SEQUENCE</scope>
    <source>
        <strain evidence="8">ChiGjej4B4-12881</strain>
    </source>
</reference>
<dbReference type="InterPro" id="IPR037185">
    <property type="entry name" value="EmrE-like"/>
</dbReference>
<evidence type="ECO:0000313" key="9">
    <source>
        <dbReference type="Proteomes" id="UP000886780"/>
    </source>
</evidence>
<evidence type="ECO:0000256" key="2">
    <source>
        <dbReference type="ARBA" id="ARBA00007362"/>
    </source>
</evidence>
<dbReference type="Pfam" id="PF00892">
    <property type="entry name" value="EamA"/>
    <property type="match status" value="2"/>
</dbReference>
<keyword evidence="3 6" id="KW-0812">Transmembrane</keyword>
<sequence>MTIAGGICWGFSGCCGQFLFQEKGATAEWLVALRLIGAGILLMAAGFIRSGKGNLKIFHSRRDRIHLVVFALAGILMAQYPYYAAIQYSNAGTATVLQYMFPVFILLIVCAQERRMPSPVEGLAIVLCLAGTFILGTHGNFRELTLTPKALFFGLLAAFGGVLYNMIPGDLMKRYGVCQVLGFGMFLAGIVMTAAVRPWRYEMAWDAGLILALAGVTVIGTAVAFGLYLGGVSIIGPFKGSLYASTEPVSAVIISFLWLGTSFTGMDLLGFGLILGTVLLLTVYQSKL</sequence>
<evidence type="ECO:0000256" key="3">
    <source>
        <dbReference type="ARBA" id="ARBA00022692"/>
    </source>
</evidence>
<feature type="transmembrane region" description="Helical" evidence="6">
    <location>
        <begin position="150"/>
        <end position="167"/>
    </location>
</feature>
<dbReference type="PANTHER" id="PTHR32322">
    <property type="entry name" value="INNER MEMBRANE TRANSPORTER"/>
    <property type="match status" value="1"/>
</dbReference>
<feature type="transmembrane region" description="Helical" evidence="6">
    <location>
        <begin position="67"/>
        <end position="85"/>
    </location>
</feature>
<dbReference type="PANTHER" id="PTHR32322:SF2">
    <property type="entry name" value="EAMA DOMAIN-CONTAINING PROTEIN"/>
    <property type="match status" value="1"/>
</dbReference>
<feature type="transmembrane region" description="Helical" evidence="6">
    <location>
        <begin position="29"/>
        <end position="47"/>
    </location>
</feature>
<dbReference type="SUPFAM" id="SSF103481">
    <property type="entry name" value="Multidrug resistance efflux transporter EmrE"/>
    <property type="match status" value="2"/>
</dbReference>
<feature type="transmembrane region" description="Helical" evidence="6">
    <location>
        <begin position="122"/>
        <end position="138"/>
    </location>
</feature>
<dbReference type="GO" id="GO:0016020">
    <property type="term" value="C:membrane"/>
    <property type="evidence" value="ECO:0007669"/>
    <property type="project" value="UniProtKB-SubCell"/>
</dbReference>
<proteinExistence type="inferred from homology"/>
<dbReference type="AlphaFoldDB" id="A0A9D1W3T7"/>
<evidence type="ECO:0000256" key="4">
    <source>
        <dbReference type="ARBA" id="ARBA00022989"/>
    </source>
</evidence>
<feature type="transmembrane region" description="Helical" evidence="6">
    <location>
        <begin position="265"/>
        <end position="284"/>
    </location>
</feature>
<protein>
    <submittedName>
        <fullName evidence="8">DMT family transporter</fullName>
    </submittedName>
</protein>
<organism evidence="8 9">
    <name type="scientific">Candidatus Lachnoclostridium stercoripullorum</name>
    <dbReference type="NCBI Taxonomy" id="2838635"/>
    <lineage>
        <taxon>Bacteria</taxon>
        <taxon>Bacillati</taxon>
        <taxon>Bacillota</taxon>
        <taxon>Clostridia</taxon>
        <taxon>Lachnospirales</taxon>
        <taxon>Lachnospiraceae</taxon>
    </lineage>
</organism>
<dbReference type="EMBL" id="DXEU01000071">
    <property type="protein sequence ID" value="HIX51993.1"/>
    <property type="molecule type" value="Genomic_DNA"/>
</dbReference>
<evidence type="ECO:0000313" key="8">
    <source>
        <dbReference type="EMBL" id="HIX51993.1"/>
    </source>
</evidence>
<evidence type="ECO:0000256" key="5">
    <source>
        <dbReference type="ARBA" id="ARBA00023136"/>
    </source>
</evidence>
<dbReference type="InterPro" id="IPR000620">
    <property type="entry name" value="EamA_dom"/>
</dbReference>
<feature type="transmembrane region" description="Helical" evidence="6">
    <location>
        <begin position="174"/>
        <end position="196"/>
    </location>
</feature>
<name>A0A9D1W3T7_9FIRM</name>
<accession>A0A9D1W3T7</accession>
<comment type="caution">
    <text evidence="8">The sequence shown here is derived from an EMBL/GenBank/DDBJ whole genome shotgun (WGS) entry which is preliminary data.</text>
</comment>
<keyword evidence="4 6" id="KW-1133">Transmembrane helix</keyword>
<evidence type="ECO:0000259" key="7">
    <source>
        <dbReference type="Pfam" id="PF00892"/>
    </source>
</evidence>
<dbReference type="Proteomes" id="UP000886780">
    <property type="component" value="Unassembled WGS sequence"/>
</dbReference>
<keyword evidence="5 6" id="KW-0472">Membrane</keyword>
<feature type="domain" description="EamA" evidence="7">
    <location>
        <begin position="2"/>
        <end position="135"/>
    </location>
</feature>